<name>A0A2P2KZ17_RHIMU</name>
<reference evidence="1" key="1">
    <citation type="submission" date="2018-02" db="EMBL/GenBank/DDBJ databases">
        <title>Rhizophora mucronata_Transcriptome.</title>
        <authorList>
            <person name="Meera S.P."/>
            <person name="Sreeshan A."/>
            <person name="Augustine A."/>
        </authorList>
    </citation>
    <scope>NUCLEOTIDE SEQUENCE</scope>
    <source>
        <tissue evidence="1">Leaf</tissue>
    </source>
</reference>
<accession>A0A2P2KZ17</accession>
<dbReference type="EMBL" id="GGEC01030490">
    <property type="protein sequence ID" value="MBX10974.1"/>
    <property type="molecule type" value="Transcribed_RNA"/>
</dbReference>
<evidence type="ECO:0000313" key="1">
    <source>
        <dbReference type="EMBL" id="MBX10974.1"/>
    </source>
</evidence>
<proteinExistence type="predicted"/>
<protein>
    <submittedName>
        <fullName evidence="1">Uncharacterized protein</fullName>
    </submittedName>
</protein>
<sequence>MMLQLFIQIAC</sequence>
<organism evidence="1">
    <name type="scientific">Rhizophora mucronata</name>
    <name type="common">Asiatic mangrove</name>
    <dbReference type="NCBI Taxonomy" id="61149"/>
    <lineage>
        <taxon>Eukaryota</taxon>
        <taxon>Viridiplantae</taxon>
        <taxon>Streptophyta</taxon>
        <taxon>Embryophyta</taxon>
        <taxon>Tracheophyta</taxon>
        <taxon>Spermatophyta</taxon>
        <taxon>Magnoliopsida</taxon>
        <taxon>eudicotyledons</taxon>
        <taxon>Gunneridae</taxon>
        <taxon>Pentapetalae</taxon>
        <taxon>rosids</taxon>
        <taxon>fabids</taxon>
        <taxon>Malpighiales</taxon>
        <taxon>Rhizophoraceae</taxon>
        <taxon>Rhizophora</taxon>
    </lineage>
</organism>